<feature type="transmembrane region" description="Helical" evidence="6">
    <location>
        <begin position="352"/>
        <end position="373"/>
    </location>
</feature>
<name>A0ABP7FAR4_9ACTN</name>
<dbReference type="CDD" id="cd17339">
    <property type="entry name" value="MFS_NIMT_CynX_like"/>
    <property type="match status" value="1"/>
</dbReference>
<feature type="transmembrane region" description="Helical" evidence="6">
    <location>
        <begin position="237"/>
        <end position="258"/>
    </location>
</feature>
<keyword evidence="9" id="KW-1185">Reference proteome</keyword>
<organism evidence="8 9">
    <name type="scientific">Streptomyces tremellae</name>
    <dbReference type="NCBI Taxonomy" id="1124239"/>
    <lineage>
        <taxon>Bacteria</taxon>
        <taxon>Bacillati</taxon>
        <taxon>Actinomycetota</taxon>
        <taxon>Actinomycetes</taxon>
        <taxon>Kitasatosporales</taxon>
        <taxon>Streptomycetaceae</taxon>
        <taxon>Streptomyces</taxon>
    </lineage>
</organism>
<feature type="transmembrane region" description="Helical" evidence="6">
    <location>
        <begin position="309"/>
        <end position="332"/>
    </location>
</feature>
<evidence type="ECO:0000313" key="9">
    <source>
        <dbReference type="Proteomes" id="UP001499884"/>
    </source>
</evidence>
<dbReference type="Gene3D" id="1.20.1250.20">
    <property type="entry name" value="MFS general substrate transporter like domains"/>
    <property type="match status" value="1"/>
</dbReference>
<comment type="caution">
    <text evidence="8">The sequence shown here is derived from an EMBL/GenBank/DDBJ whole genome shotgun (WGS) entry which is preliminary data.</text>
</comment>
<dbReference type="InterPro" id="IPR020846">
    <property type="entry name" value="MFS_dom"/>
</dbReference>
<dbReference type="InterPro" id="IPR011701">
    <property type="entry name" value="MFS"/>
</dbReference>
<dbReference type="Proteomes" id="UP001499884">
    <property type="component" value="Unassembled WGS sequence"/>
</dbReference>
<feature type="domain" description="Major facilitator superfamily (MFS) profile" evidence="7">
    <location>
        <begin position="112"/>
        <end position="500"/>
    </location>
</feature>
<dbReference type="PANTHER" id="PTHR23523">
    <property type="match status" value="1"/>
</dbReference>
<keyword evidence="3 6" id="KW-1133">Transmembrane helix</keyword>
<feature type="transmembrane region" description="Helical" evidence="6">
    <location>
        <begin position="270"/>
        <end position="288"/>
    </location>
</feature>
<dbReference type="EMBL" id="BAABEP010000023">
    <property type="protein sequence ID" value="GAA3735003.1"/>
    <property type="molecule type" value="Genomic_DNA"/>
</dbReference>
<feature type="transmembrane region" description="Helical" evidence="6">
    <location>
        <begin position="180"/>
        <end position="197"/>
    </location>
</feature>
<dbReference type="RefSeq" id="WP_345647925.1">
    <property type="nucleotide sequence ID" value="NZ_BAABEP010000023.1"/>
</dbReference>
<dbReference type="PANTHER" id="PTHR23523:SF2">
    <property type="entry name" value="2-NITROIMIDAZOLE TRANSPORTER"/>
    <property type="match status" value="1"/>
</dbReference>
<comment type="subcellular location">
    <subcellularLocation>
        <location evidence="1">Cell membrane</location>
        <topology evidence="1">Multi-pass membrane protein</topology>
    </subcellularLocation>
</comment>
<feature type="region of interest" description="Disordered" evidence="5">
    <location>
        <begin position="1"/>
        <end position="103"/>
    </location>
</feature>
<evidence type="ECO:0000256" key="5">
    <source>
        <dbReference type="SAM" id="MobiDB-lite"/>
    </source>
</evidence>
<feature type="transmembrane region" description="Helical" evidence="6">
    <location>
        <begin position="110"/>
        <end position="129"/>
    </location>
</feature>
<feature type="transmembrane region" description="Helical" evidence="6">
    <location>
        <begin position="405"/>
        <end position="427"/>
    </location>
</feature>
<keyword evidence="2 6" id="KW-0812">Transmembrane</keyword>
<feature type="compositionally biased region" description="Gly residues" evidence="5">
    <location>
        <begin position="74"/>
        <end position="85"/>
    </location>
</feature>
<feature type="compositionally biased region" description="Polar residues" evidence="5">
    <location>
        <begin position="1"/>
        <end position="11"/>
    </location>
</feature>
<feature type="transmembrane region" description="Helical" evidence="6">
    <location>
        <begin position="439"/>
        <end position="462"/>
    </location>
</feature>
<feature type="compositionally biased region" description="Low complexity" evidence="5">
    <location>
        <begin position="86"/>
        <end position="98"/>
    </location>
</feature>
<feature type="transmembrane region" description="Helical" evidence="6">
    <location>
        <begin position="149"/>
        <end position="168"/>
    </location>
</feature>
<evidence type="ECO:0000256" key="4">
    <source>
        <dbReference type="ARBA" id="ARBA00023136"/>
    </source>
</evidence>
<dbReference type="Pfam" id="PF07690">
    <property type="entry name" value="MFS_1"/>
    <property type="match status" value="1"/>
</dbReference>
<keyword evidence="4 6" id="KW-0472">Membrane</keyword>
<evidence type="ECO:0000313" key="8">
    <source>
        <dbReference type="EMBL" id="GAA3735003.1"/>
    </source>
</evidence>
<evidence type="ECO:0000256" key="2">
    <source>
        <dbReference type="ARBA" id="ARBA00022692"/>
    </source>
</evidence>
<feature type="compositionally biased region" description="Low complexity" evidence="5">
    <location>
        <begin position="16"/>
        <end position="43"/>
    </location>
</feature>
<evidence type="ECO:0000256" key="6">
    <source>
        <dbReference type="SAM" id="Phobius"/>
    </source>
</evidence>
<evidence type="ECO:0000256" key="3">
    <source>
        <dbReference type="ARBA" id="ARBA00022989"/>
    </source>
</evidence>
<dbReference type="PROSITE" id="PS50850">
    <property type="entry name" value="MFS"/>
    <property type="match status" value="1"/>
</dbReference>
<sequence>MSTASENTASTGPEDAGGTRTAGSTGRVGAGSTAAGSTAAGSTGDDDTGLDGVGDDRAPKAAADAGAEGTGAANTGGAGSTGLEGAGTARAGEAASGAGSPGPGPARLRGGMLLGAGVIALALNLRPAIVAASPMLDTIRADTGMSATTAGLLTTLPLLCFGLLAPFAPRLGRRLGMEPALLLTMAAIVCGTALRLIPSMAALLAGTVVVGAGIAVANVLLPGVIKRDFPERVGLMTGLYSMSLFGGAALAAGITVPVGHALSLGWRPTLALWGLLAVAALLVWAPQVRRHTRITAGQASAAQHPVRGLWSHPVAWLVTGYMGLQSLSYYAAAAYLPTMLTNAGTDQSTAGWMLSFSSLLGIAGAFLSPVLAARGVRPGLLAAVGAVLTAGGFAGMATAPVGGAYLWMVLLGLGQGAAISLAMLFIVLRSPDTRHAAQLSSMAQCFGYLLAAAGPLALGAVHQATGGWTVPLVLLIVLLAPQTAVGLGAAMNRHAAPEQRTDRG</sequence>
<accession>A0ABP7FAR4</accession>
<protein>
    <submittedName>
        <fullName evidence="8">MFS transporter</fullName>
    </submittedName>
</protein>
<proteinExistence type="predicted"/>
<feature type="transmembrane region" description="Helical" evidence="6">
    <location>
        <begin position="380"/>
        <end position="399"/>
    </location>
</feature>
<feature type="transmembrane region" description="Helical" evidence="6">
    <location>
        <begin position="203"/>
        <end position="225"/>
    </location>
</feature>
<gene>
    <name evidence="8" type="ORF">GCM10023082_35220</name>
</gene>
<dbReference type="InterPro" id="IPR036259">
    <property type="entry name" value="MFS_trans_sf"/>
</dbReference>
<feature type="transmembrane region" description="Helical" evidence="6">
    <location>
        <begin position="468"/>
        <end position="490"/>
    </location>
</feature>
<evidence type="ECO:0000256" key="1">
    <source>
        <dbReference type="ARBA" id="ARBA00004651"/>
    </source>
</evidence>
<reference evidence="9" key="1">
    <citation type="journal article" date="2019" name="Int. J. Syst. Evol. Microbiol.">
        <title>The Global Catalogue of Microorganisms (GCM) 10K type strain sequencing project: providing services to taxonomists for standard genome sequencing and annotation.</title>
        <authorList>
            <consortium name="The Broad Institute Genomics Platform"/>
            <consortium name="The Broad Institute Genome Sequencing Center for Infectious Disease"/>
            <person name="Wu L."/>
            <person name="Ma J."/>
        </authorList>
    </citation>
    <scope>NUCLEOTIDE SEQUENCE [LARGE SCALE GENOMIC DNA]</scope>
    <source>
        <strain evidence="9">JCM 30846</strain>
    </source>
</reference>
<feature type="compositionally biased region" description="Low complexity" evidence="5">
    <location>
        <begin position="60"/>
        <end position="73"/>
    </location>
</feature>
<evidence type="ECO:0000259" key="7">
    <source>
        <dbReference type="PROSITE" id="PS50850"/>
    </source>
</evidence>
<dbReference type="SUPFAM" id="SSF103473">
    <property type="entry name" value="MFS general substrate transporter"/>
    <property type="match status" value="1"/>
</dbReference>
<dbReference type="InterPro" id="IPR052524">
    <property type="entry name" value="MFS_Cyanate_Porter"/>
</dbReference>